<dbReference type="AlphaFoldDB" id="A0A378YXL0"/>
<gene>
    <name evidence="1" type="ORF">NCTC1934_04647</name>
</gene>
<organism evidence="1 2">
    <name type="scientific">Nocardia otitidiscaviarum</name>
    <dbReference type="NCBI Taxonomy" id="1823"/>
    <lineage>
        <taxon>Bacteria</taxon>
        <taxon>Bacillati</taxon>
        <taxon>Actinomycetota</taxon>
        <taxon>Actinomycetes</taxon>
        <taxon>Mycobacteriales</taxon>
        <taxon>Nocardiaceae</taxon>
        <taxon>Nocardia</taxon>
    </lineage>
</organism>
<reference evidence="1 2" key="1">
    <citation type="submission" date="2018-06" db="EMBL/GenBank/DDBJ databases">
        <authorList>
            <consortium name="Pathogen Informatics"/>
            <person name="Doyle S."/>
        </authorList>
    </citation>
    <scope>NUCLEOTIDE SEQUENCE [LARGE SCALE GENOMIC DNA]</scope>
    <source>
        <strain evidence="1 2">NCTC1934</strain>
    </source>
</reference>
<sequence length="322" mass="34914">MAKAVEQTRAGFIIAHAGLGLGSDGTAMSVARAVHDGDTVTVHPKGNISTRFLGMDTPEVSFTLPADPDRFHSIGSPAWEGFLTDPFAAGLPPFDPPLPAALEAGLRARTGPDCAANHIRHARAATKALEGLIETDRTASGASTADFRFFLAFAADIFDRYGRFLTYLNMDVPNPPRPPSYNERMLAGGWAVPYFIWPNTNPFRKQPSTVAAVPEPGQPITDPGLDRARQAVAAARAARIGIFQEADPLALLPSELRFLGRSVVGPTGLSRPGPDRWVIDLRAGDDRLLAPARYHEIPFAEDRLFVPVEFVPLFVERGWVRD</sequence>
<dbReference type="OrthoDB" id="9775118at2"/>
<dbReference type="Gene3D" id="2.40.50.90">
    <property type="match status" value="1"/>
</dbReference>
<protein>
    <submittedName>
        <fullName evidence="1">Uncharacterized protein</fullName>
    </submittedName>
</protein>
<dbReference type="InterPro" id="IPR035437">
    <property type="entry name" value="SNase_OB-fold_sf"/>
</dbReference>
<evidence type="ECO:0000313" key="2">
    <source>
        <dbReference type="Proteomes" id="UP000255467"/>
    </source>
</evidence>
<dbReference type="Proteomes" id="UP000255467">
    <property type="component" value="Unassembled WGS sequence"/>
</dbReference>
<dbReference type="EMBL" id="UGRY01000002">
    <property type="protein sequence ID" value="SUA81179.1"/>
    <property type="molecule type" value="Genomic_DNA"/>
</dbReference>
<accession>A0A378YXL0</accession>
<name>A0A378YXL0_9NOCA</name>
<proteinExistence type="predicted"/>
<dbReference type="SUPFAM" id="SSF50199">
    <property type="entry name" value="Staphylococcal nuclease"/>
    <property type="match status" value="1"/>
</dbReference>
<dbReference type="RefSeq" id="WP_147287164.1">
    <property type="nucleotide sequence ID" value="NZ_UGRY01000002.1"/>
</dbReference>
<keyword evidence="2" id="KW-1185">Reference proteome</keyword>
<evidence type="ECO:0000313" key="1">
    <source>
        <dbReference type="EMBL" id="SUA81179.1"/>
    </source>
</evidence>